<proteinExistence type="predicted"/>
<feature type="domain" description="DTW" evidence="5">
    <location>
        <begin position="1"/>
        <end position="82"/>
    </location>
</feature>
<dbReference type="Pfam" id="PF03942">
    <property type="entry name" value="DTW"/>
    <property type="match status" value="1"/>
</dbReference>
<evidence type="ECO:0000259" key="5">
    <source>
        <dbReference type="Pfam" id="PF03942"/>
    </source>
</evidence>
<evidence type="ECO:0000256" key="4">
    <source>
        <dbReference type="ARBA" id="ARBA00022694"/>
    </source>
</evidence>
<feature type="non-terminal residue" evidence="6">
    <location>
        <position position="1"/>
    </location>
</feature>
<dbReference type="EMBL" id="JABCLB010001295">
    <property type="protein sequence ID" value="NMU83963.1"/>
    <property type="molecule type" value="Genomic_DNA"/>
</dbReference>
<dbReference type="GO" id="GO:0016432">
    <property type="term" value="F:tRNA-uridine aminocarboxypropyltransferase activity"/>
    <property type="evidence" value="ECO:0007669"/>
    <property type="project" value="UniProtKB-EC"/>
</dbReference>
<sequence length="82" mass="9235">IILQHTSEEHRPLGTARILNLSLDNCICLIGEDFSCDDVLNHLLADESYQHFVLYPSEGSRCISEITQASHSVSKKIRLILL</sequence>
<keyword evidence="4" id="KW-0819">tRNA processing</keyword>
<comment type="caution">
    <text evidence="6">The sequence shown here is derived from an EMBL/GenBank/DDBJ whole genome shotgun (WGS) entry which is preliminary data.</text>
</comment>
<feature type="non-terminal residue" evidence="6">
    <location>
        <position position="82"/>
    </location>
</feature>
<dbReference type="InterPro" id="IPR005636">
    <property type="entry name" value="DTW"/>
</dbReference>
<organism evidence="6 7">
    <name type="scientific">Vibrio parahaemolyticus</name>
    <dbReference type="NCBI Taxonomy" id="670"/>
    <lineage>
        <taxon>Bacteria</taxon>
        <taxon>Pseudomonadati</taxon>
        <taxon>Pseudomonadota</taxon>
        <taxon>Gammaproteobacteria</taxon>
        <taxon>Vibrionales</taxon>
        <taxon>Vibrionaceae</taxon>
        <taxon>Vibrio</taxon>
    </lineage>
</organism>
<evidence type="ECO:0000256" key="2">
    <source>
        <dbReference type="ARBA" id="ARBA00022679"/>
    </source>
</evidence>
<name>A0A7Y0XCP3_VIBPH</name>
<keyword evidence="2" id="KW-0808">Transferase</keyword>
<dbReference type="Proteomes" id="UP000518904">
    <property type="component" value="Unassembled WGS sequence"/>
</dbReference>
<reference evidence="6 7" key="1">
    <citation type="submission" date="2020-04" db="EMBL/GenBank/DDBJ databases">
        <title>Whole-genome sequencing of Vibrio spp. from China reveals different genetic environments of blaCTX-M-14 among diverse lineages.</title>
        <authorList>
            <person name="Zheng Z."/>
            <person name="Ye L."/>
            <person name="Chen S."/>
        </authorList>
    </citation>
    <scope>NUCLEOTIDE SEQUENCE [LARGE SCALE GENOMIC DNA]</scope>
    <source>
        <strain evidence="6 7">Vb0551</strain>
    </source>
</reference>
<gene>
    <name evidence="6" type="ORF">HKB16_13830</name>
</gene>
<evidence type="ECO:0000313" key="7">
    <source>
        <dbReference type="Proteomes" id="UP000518904"/>
    </source>
</evidence>
<dbReference type="EC" id="2.5.1.25" evidence="1"/>
<protein>
    <recommendedName>
        <fullName evidence="1">tRNA-uridine aminocarboxypropyltransferase</fullName>
        <ecNumber evidence="1">2.5.1.25</ecNumber>
    </recommendedName>
</protein>
<keyword evidence="3" id="KW-0949">S-adenosyl-L-methionine</keyword>
<evidence type="ECO:0000256" key="3">
    <source>
        <dbReference type="ARBA" id="ARBA00022691"/>
    </source>
</evidence>
<dbReference type="AlphaFoldDB" id="A0A7Y0XCP3"/>
<evidence type="ECO:0000256" key="1">
    <source>
        <dbReference type="ARBA" id="ARBA00012386"/>
    </source>
</evidence>
<dbReference type="GO" id="GO:0008033">
    <property type="term" value="P:tRNA processing"/>
    <property type="evidence" value="ECO:0007669"/>
    <property type="project" value="UniProtKB-KW"/>
</dbReference>
<evidence type="ECO:0000313" key="6">
    <source>
        <dbReference type="EMBL" id="NMU83963.1"/>
    </source>
</evidence>
<accession>A0A7Y0XCP3</accession>